<keyword evidence="3" id="KW-0378">Hydrolase</keyword>
<comment type="similarity">
    <text evidence="1 2">Belongs to the glycosyl hydrolase 13 family.</text>
</comment>
<dbReference type="SUPFAM" id="SSF51011">
    <property type="entry name" value="Glycosyl hydrolase domain"/>
    <property type="match status" value="1"/>
</dbReference>
<dbReference type="PANTHER" id="PTHR10357:SF219">
    <property type="entry name" value="MALTOSE ALPHA-D-GLUCOSYLTRANSFERASE"/>
    <property type="match status" value="1"/>
</dbReference>
<dbReference type="PANTHER" id="PTHR10357">
    <property type="entry name" value="ALPHA-AMYLASE FAMILY MEMBER"/>
    <property type="match status" value="1"/>
</dbReference>
<dbReference type="GO" id="GO:0005975">
    <property type="term" value="P:carbohydrate metabolic process"/>
    <property type="evidence" value="ECO:0007669"/>
    <property type="project" value="InterPro"/>
</dbReference>
<proteinExistence type="inferred from homology"/>
<dbReference type="SMART" id="SM00642">
    <property type="entry name" value="Aamy"/>
    <property type="match status" value="1"/>
</dbReference>
<protein>
    <recommendedName>
        <fullName evidence="3">Alpha-amylase</fullName>
        <ecNumber evidence="3">3.2.1.1</ecNumber>
    </recommendedName>
</protein>
<dbReference type="EMBL" id="VLLG01000003">
    <property type="protein sequence ID" value="TWI88992.1"/>
    <property type="molecule type" value="Genomic_DNA"/>
</dbReference>
<keyword evidence="3" id="KW-0119">Carbohydrate metabolism</keyword>
<dbReference type="PRINTS" id="PR00110">
    <property type="entry name" value="ALPHAAMYLASE"/>
</dbReference>
<feature type="domain" description="Glycosyl hydrolase family 13 catalytic" evidence="4">
    <location>
        <begin position="11"/>
        <end position="408"/>
    </location>
</feature>
<accession>A0A562T668</accession>
<dbReference type="InterPro" id="IPR045857">
    <property type="entry name" value="O16G_dom_2"/>
</dbReference>
<evidence type="ECO:0000256" key="2">
    <source>
        <dbReference type="RuleBase" id="RU003615"/>
    </source>
</evidence>
<keyword evidence="3" id="KW-0326">Glycosidase</keyword>
<evidence type="ECO:0000256" key="3">
    <source>
        <dbReference type="RuleBase" id="RU361134"/>
    </source>
</evidence>
<dbReference type="SUPFAM" id="SSF51445">
    <property type="entry name" value="(Trans)glycosidases"/>
    <property type="match status" value="1"/>
</dbReference>
<dbReference type="GO" id="GO:0043169">
    <property type="term" value="F:cation binding"/>
    <property type="evidence" value="ECO:0007669"/>
    <property type="project" value="InterPro"/>
</dbReference>
<comment type="caution">
    <text evidence="5">The sequence shown here is derived from an EMBL/GenBank/DDBJ whole genome shotgun (WGS) entry which is preliminary data.</text>
</comment>
<dbReference type="Gene3D" id="2.60.40.1180">
    <property type="entry name" value="Golgi alpha-mannosidase II"/>
    <property type="match status" value="1"/>
</dbReference>
<reference evidence="5 6" key="1">
    <citation type="journal article" date="2013" name="Stand. Genomic Sci.">
        <title>Genomic Encyclopedia of Type Strains, Phase I: The one thousand microbial genomes (KMG-I) project.</title>
        <authorList>
            <person name="Kyrpides N.C."/>
            <person name="Woyke T."/>
            <person name="Eisen J.A."/>
            <person name="Garrity G."/>
            <person name="Lilburn T.G."/>
            <person name="Beck B.J."/>
            <person name="Whitman W.B."/>
            <person name="Hugenholtz P."/>
            <person name="Klenk H.P."/>
        </authorList>
    </citation>
    <scope>NUCLEOTIDE SEQUENCE [LARGE SCALE GENOMIC DNA]</scope>
    <source>
        <strain evidence="5 6">DSM 13484</strain>
    </source>
</reference>
<sequence length="548" mass="63333">MYWYKNAIIYSLDVRTFKDSNGDGTGDLTGLMQCLDYLAGLGINCLWILPFYPSPGKDGGYDITDHYDVDEKLGTLQEFILLVDKAKELGIRILVDLVVNHTSDQHPWFREARRDPNSKYRKYYIWAREKPENDSPDPIFKGVQDSNWAYDETAGEWYYHTFYDFQPDLNVSNPAVQEEIRNVVRFWLELGVHGFRIDAVPHMLRQKGTEQFDGDPHDFLRELRKFAVTRDPDVVLMGEADTKPYNYKDFFGNGDQLHMLLNFYLNNYLFLALARQSAEPLTHSLKILPHVNTVEQFANFIRNHDELDLERLTAEERELVMKQFAPEDDMRIYGRGIRRRLPPMLHNDSRRIKLAYSLLFSLPGTPVLRYGEEIGMGDLLSQKERYSVRTVMQWAHTANGGFSSAPADQLVQPAISSGEYSFEKVNVYEQAHQPASLLNTISIMINTRKAYPAFGWGWYDIVETDHPGVLAHISRQGTSIAITLHNFTEQECSVTLDLPEGDGRCITEILSDHPYETFDGQWDHIRIGPYGYRWLYRWPLPPVEGVAH</sequence>
<dbReference type="InterPro" id="IPR006047">
    <property type="entry name" value="GH13_cat_dom"/>
</dbReference>
<evidence type="ECO:0000313" key="5">
    <source>
        <dbReference type="EMBL" id="TWI88992.1"/>
    </source>
</evidence>
<evidence type="ECO:0000313" key="6">
    <source>
        <dbReference type="Proteomes" id="UP000316778"/>
    </source>
</evidence>
<evidence type="ECO:0000256" key="1">
    <source>
        <dbReference type="ARBA" id="ARBA00008061"/>
    </source>
</evidence>
<keyword evidence="5" id="KW-0808">Transferase</keyword>
<dbReference type="Gene3D" id="3.90.400.10">
    <property type="entry name" value="Oligo-1,6-glucosidase, Domain 2"/>
    <property type="match status" value="1"/>
</dbReference>
<dbReference type="RefSeq" id="WP_145714991.1">
    <property type="nucleotide sequence ID" value="NZ_BAAAFY010000001.1"/>
</dbReference>
<dbReference type="GO" id="GO:0016740">
    <property type="term" value="F:transferase activity"/>
    <property type="evidence" value="ECO:0007669"/>
    <property type="project" value="UniProtKB-KW"/>
</dbReference>
<dbReference type="CDD" id="cd11334">
    <property type="entry name" value="AmyAc_TreS"/>
    <property type="match status" value="1"/>
</dbReference>
<dbReference type="Pfam" id="PF16657">
    <property type="entry name" value="Malt_amylase_C"/>
    <property type="match status" value="1"/>
</dbReference>
<dbReference type="Pfam" id="PF00128">
    <property type="entry name" value="Alpha-amylase"/>
    <property type="match status" value="1"/>
</dbReference>
<name>A0A562T668_CHIJA</name>
<dbReference type="InterPro" id="IPR013780">
    <property type="entry name" value="Glyco_hydro_b"/>
</dbReference>
<comment type="catalytic activity">
    <reaction evidence="3">
        <text>Endohydrolysis of (1-&gt;4)-alpha-D-glucosidic linkages in polysaccharides containing three or more (1-&gt;4)-alpha-linked D-glucose units.</text>
        <dbReference type="EC" id="3.2.1.1"/>
    </reaction>
</comment>
<dbReference type="EC" id="3.2.1.1" evidence="3"/>
<dbReference type="InterPro" id="IPR006046">
    <property type="entry name" value="Alpha_amylase"/>
</dbReference>
<evidence type="ECO:0000259" key="4">
    <source>
        <dbReference type="SMART" id="SM00642"/>
    </source>
</evidence>
<organism evidence="5 6">
    <name type="scientific">Chitinophaga japonensis</name>
    <name type="common">Flexibacter japonensis</name>
    <dbReference type="NCBI Taxonomy" id="104662"/>
    <lineage>
        <taxon>Bacteria</taxon>
        <taxon>Pseudomonadati</taxon>
        <taxon>Bacteroidota</taxon>
        <taxon>Chitinophagia</taxon>
        <taxon>Chitinophagales</taxon>
        <taxon>Chitinophagaceae</taxon>
        <taxon>Chitinophaga</taxon>
    </lineage>
</organism>
<dbReference type="GO" id="GO:0004556">
    <property type="term" value="F:alpha-amylase activity"/>
    <property type="evidence" value="ECO:0007669"/>
    <property type="project" value="UniProtKB-UniRule"/>
</dbReference>
<dbReference type="OrthoDB" id="9806009at2"/>
<dbReference type="Proteomes" id="UP000316778">
    <property type="component" value="Unassembled WGS sequence"/>
</dbReference>
<gene>
    <name evidence="5" type="ORF">LX66_3085</name>
</gene>
<dbReference type="Gene3D" id="3.20.20.80">
    <property type="entry name" value="Glycosidases"/>
    <property type="match status" value="1"/>
</dbReference>
<dbReference type="InterPro" id="IPR017853">
    <property type="entry name" value="GH"/>
</dbReference>
<dbReference type="InterPro" id="IPR032091">
    <property type="entry name" value="Malt_amylase-like_C"/>
</dbReference>
<dbReference type="AlphaFoldDB" id="A0A562T668"/>
<keyword evidence="6" id="KW-1185">Reference proteome</keyword>